<dbReference type="PROSITE" id="PS50883">
    <property type="entry name" value="EAL"/>
    <property type="match status" value="1"/>
</dbReference>
<dbReference type="InterPro" id="IPR001633">
    <property type="entry name" value="EAL_dom"/>
</dbReference>
<dbReference type="PANTHER" id="PTHR33121:SF70">
    <property type="entry name" value="SIGNALING PROTEIN YKOW"/>
    <property type="match status" value="1"/>
</dbReference>
<dbReference type="SMART" id="SM00052">
    <property type="entry name" value="EAL"/>
    <property type="match status" value="1"/>
</dbReference>
<dbReference type="InterPro" id="IPR011006">
    <property type="entry name" value="CheY-like_superfamily"/>
</dbReference>
<dbReference type="Proteomes" id="UP000634530">
    <property type="component" value="Chromosome"/>
</dbReference>
<gene>
    <name evidence="4" type="ORF">HU752_006590</name>
</gene>
<dbReference type="KEGG" id="pvw:HU752_006590"/>
<dbReference type="AlphaFoldDB" id="A0A9E6PNZ7"/>
<evidence type="ECO:0000313" key="5">
    <source>
        <dbReference type="Proteomes" id="UP000634530"/>
    </source>
</evidence>
<protein>
    <submittedName>
        <fullName evidence="4">EAL domain-containing response regulator</fullName>
    </submittedName>
</protein>
<feature type="domain" description="EAL" evidence="3">
    <location>
        <begin position="147"/>
        <end position="400"/>
    </location>
</feature>
<dbReference type="InterPro" id="IPR001789">
    <property type="entry name" value="Sig_transdc_resp-reg_receiver"/>
</dbReference>
<dbReference type="Pfam" id="PF00563">
    <property type="entry name" value="EAL"/>
    <property type="match status" value="1"/>
</dbReference>
<dbReference type="Gene3D" id="3.20.20.450">
    <property type="entry name" value="EAL domain"/>
    <property type="match status" value="1"/>
</dbReference>
<name>A0A9E6PNZ7_9PSED</name>
<dbReference type="SUPFAM" id="SSF52172">
    <property type="entry name" value="CheY-like"/>
    <property type="match status" value="1"/>
</dbReference>
<evidence type="ECO:0000259" key="2">
    <source>
        <dbReference type="PROSITE" id="PS50110"/>
    </source>
</evidence>
<dbReference type="EMBL" id="CP077093">
    <property type="protein sequence ID" value="QXI29620.1"/>
    <property type="molecule type" value="Genomic_DNA"/>
</dbReference>
<proteinExistence type="predicted"/>
<dbReference type="InterPro" id="IPR035919">
    <property type="entry name" value="EAL_sf"/>
</dbReference>
<evidence type="ECO:0000313" key="4">
    <source>
        <dbReference type="EMBL" id="QXI29620.1"/>
    </source>
</evidence>
<dbReference type="RefSeq" id="WP_186680912.1">
    <property type="nucleotide sequence ID" value="NZ_CP077093.1"/>
</dbReference>
<reference evidence="4 5" key="1">
    <citation type="journal article" date="2020" name="Microorganisms">
        <title>Reliable Identification of Environmental Pseudomonas Isolates Using the rpoD Gene.</title>
        <authorList>
            <consortium name="The Broad Institute Genome Sequencing Platform"/>
            <person name="Girard L."/>
            <person name="Lood C."/>
            <person name="Rokni-Zadeh H."/>
            <person name="van Noort V."/>
            <person name="Lavigne R."/>
            <person name="De Mot R."/>
        </authorList>
    </citation>
    <scope>NUCLEOTIDE SEQUENCE [LARGE SCALE GENOMIC DNA]</scope>
    <source>
        <strain evidence="4 5">RW8P3</strain>
    </source>
</reference>
<dbReference type="PANTHER" id="PTHR33121">
    <property type="entry name" value="CYCLIC DI-GMP PHOSPHODIESTERASE PDEF"/>
    <property type="match status" value="1"/>
</dbReference>
<keyword evidence="5" id="KW-1185">Reference proteome</keyword>
<reference evidence="4 5" key="2">
    <citation type="journal article" date="2021" name="Microorganisms">
        <title>The Ever-Expanding Pseudomonas Genus: Description of 43 New Species and Partition of the Pseudomonas putida Group.</title>
        <authorList>
            <person name="Girard L."/>
            <person name="Lood C."/>
            <person name="Hofte M."/>
            <person name="Vandamme P."/>
            <person name="Rokni-Zadeh H."/>
            <person name="van Noort V."/>
            <person name="Lavigne R."/>
            <person name="De Mot R."/>
        </authorList>
    </citation>
    <scope>NUCLEOTIDE SEQUENCE [LARGE SCALE GENOMIC DNA]</scope>
    <source>
        <strain evidence="4 5">RW8P3</strain>
    </source>
</reference>
<dbReference type="Pfam" id="PF00072">
    <property type="entry name" value="Response_reg"/>
    <property type="match status" value="1"/>
</dbReference>
<organism evidence="4 5">
    <name type="scientific">Pseudomonas vanderleydeniana</name>
    <dbReference type="NCBI Taxonomy" id="2745495"/>
    <lineage>
        <taxon>Bacteria</taxon>
        <taxon>Pseudomonadati</taxon>
        <taxon>Pseudomonadota</taxon>
        <taxon>Gammaproteobacteria</taxon>
        <taxon>Pseudomonadales</taxon>
        <taxon>Pseudomonadaceae</taxon>
        <taxon>Pseudomonas</taxon>
    </lineage>
</organism>
<dbReference type="SMART" id="SM00448">
    <property type="entry name" value="REC"/>
    <property type="match status" value="1"/>
</dbReference>
<dbReference type="SUPFAM" id="SSF141868">
    <property type="entry name" value="EAL domain-like"/>
    <property type="match status" value="1"/>
</dbReference>
<evidence type="ECO:0000259" key="3">
    <source>
        <dbReference type="PROSITE" id="PS50883"/>
    </source>
</evidence>
<accession>A0A9E6PNZ7</accession>
<dbReference type="CDD" id="cd01948">
    <property type="entry name" value="EAL"/>
    <property type="match status" value="1"/>
</dbReference>
<dbReference type="GO" id="GO:0071111">
    <property type="term" value="F:cyclic-guanylate-specific phosphodiesterase activity"/>
    <property type="evidence" value="ECO:0007669"/>
    <property type="project" value="InterPro"/>
</dbReference>
<sequence length="412" mass="45176">MRALRILILEDNPFQLMALHQMLNANGVFDVLTAESVESARQSLANRGPIDIAICDLHLEEGDGLELIRHLAENREAQALIILSSLETELREGAAHMARQQGLHVLGCLLKPASAAILGDLLATYQHRFGRQRPGLPLAQVCELLSLHELQAGAGAGAIRQHCEAFFQPKVSCDGRVQGVEALARWQHPEQGMLLPETFIPVLEYAGLSQDLTWHMLEQAVRLSLEVYLGTDRYLPVTVNIPGLMIEQVDFAGRLGELLARFELPARWLTLEVIDGTDCTSDAAQAEGLLRLRMLGCQLSIGDFGVANAGLQRLLELPFSELRIAPRFVSGMALDSRKRSIVAGVLGMAKGMGLRAVITGIETDEEHRLVQELGDVLVQGRFIAAPMSRAELLPWLHTAGLANTLERERQPG</sequence>
<keyword evidence="1" id="KW-0597">Phosphoprotein</keyword>
<dbReference type="PROSITE" id="PS50110">
    <property type="entry name" value="RESPONSE_REGULATORY"/>
    <property type="match status" value="1"/>
</dbReference>
<dbReference type="Gene3D" id="3.40.50.2300">
    <property type="match status" value="1"/>
</dbReference>
<dbReference type="GO" id="GO:0000160">
    <property type="term" value="P:phosphorelay signal transduction system"/>
    <property type="evidence" value="ECO:0007669"/>
    <property type="project" value="InterPro"/>
</dbReference>
<evidence type="ECO:0000256" key="1">
    <source>
        <dbReference type="PROSITE-ProRule" id="PRU00169"/>
    </source>
</evidence>
<feature type="modified residue" description="4-aspartylphosphate" evidence="1">
    <location>
        <position position="56"/>
    </location>
</feature>
<feature type="domain" description="Response regulatory" evidence="2">
    <location>
        <begin position="5"/>
        <end position="126"/>
    </location>
</feature>
<dbReference type="InterPro" id="IPR050706">
    <property type="entry name" value="Cyclic-di-GMP_PDE-like"/>
</dbReference>